<proteinExistence type="predicted"/>
<evidence type="ECO:0000256" key="1">
    <source>
        <dbReference type="SAM" id="Phobius"/>
    </source>
</evidence>
<feature type="transmembrane region" description="Helical" evidence="1">
    <location>
        <begin position="48"/>
        <end position="68"/>
    </location>
</feature>
<feature type="transmembrane region" description="Helical" evidence="1">
    <location>
        <begin position="80"/>
        <end position="102"/>
    </location>
</feature>
<keyword evidence="1" id="KW-1133">Transmembrane helix</keyword>
<accession>A0A9X1Y1K7</accession>
<sequence>MSFKRKTLIFLILSQLVYLMFSIAWLVVLGISAYLFRDSSEVNPGIRALFAYLQAYPGGLLLGLILGWTYFAKGKYKQAVWWNLLPLLWVVPYVGIIIYANIFA</sequence>
<feature type="transmembrane region" description="Helical" evidence="1">
    <location>
        <begin position="7"/>
        <end position="36"/>
    </location>
</feature>
<keyword evidence="1" id="KW-0472">Membrane</keyword>
<dbReference type="EMBL" id="JALPRK010000008">
    <property type="protein sequence ID" value="MCK8487658.1"/>
    <property type="molecule type" value="Genomic_DNA"/>
</dbReference>
<evidence type="ECO:0000313" key="3">
    <source>
        <dbReference type="Proteomes" id="UP001139534"/>
    </source>
</evidence>
<gene>
    <name evidence="2" type="ORF">M0651_10780</name>
</gene>
<dbReference type="Proteomes" id="UP001139534">
    <property type="component" value="Unassembled WGS sequence"/>
</dbReference>
<organism evidence="2 3">
    <name type="scientific">Paenibacillus mellifer</name>
    <dbReference type="NCBI Taxonomy" id="2937794"/>
    <lineage>
        <taxon>Bacteria</taxon>
        <taxon>Bacillati</taxon>
        <taxon>Bacillota</taxon>
        <taxon>Bacilli</taxon>
        <taxon>Bacillales</taxon>
        <taxon>Paenibacillaceae</taxon>
        <taxon>Paenibacillus</taxon>
    </lineage>
</organism>
<keyword evidence="3" id="KW-1185">Reference proteome</keyword>
<name>A0A9X1Y1K7_9BACL</name>
<dbReference type="AlphaFoldDB" id="A0A9X1Y1K7"/>
<comment type="caution">
    <text evidence="2">The sequence shown here is derived from an EMBL/GenBank/DDBJ whole genome shotgun (WGS) entry which is preliminary data.</text>
</comment>
<reference evidence="2" key="1">
    <citation type="submission" date="2022-04" db="EMBL/GenBank/DDBJ databases">
        <authorList>
            <person name="Seo M.-J."/>
        </authorList>
    </citation>
    <scope>NUCLEOTIDE SEQUENCE</scope>
    <source>
        <strain evidence="2">MBLB2552</strain>
    </source>
</reference>
<protein>
    <submittedName>
        <fullName evidence="2">Uncharacterized protein</fullName>
    </submittedName>
</protein>
<keyword evidence="1" id="KW-0812">Transmembrane</keyword>
<dbReference type="RefSeq" id="WP_248551753.1">
    <property type="nucleotide sequence ID" value="NZ_JALPRK010000008.1"/>
</dbReference>
<evidence type="ECO:0000313" key="2">
    <source>
        <dbReference type="EMBL" id="MCK8487658.1"/>
    </source>
</evidence>